<dbReference type="PROSITE" id="PS50889">
    <property type="entry name" value="S4"/>
    <property type="match status" value="1"/>
</dbReference>
<evidence type="ECO:0000256" key="1">
    <source>
        <dbReference type="ARBA" id="ARBA00008396"/>
    </source>
</evidence>
<reference evidence="7 8" key="1">
    <citation type="submission" date="2024-02" db="EMBL/GenBank/DDBJ databases">
        <title>Marinospirillum sp. MEB 164 isolated from Lonar lake sediment.</title>
        <authorList>
            <person name="Joshi A."/>
            <person name="Thite S."/>
        </authorList>
    </citation>
    <scope>NUCLEOTIDE SEQUENCE [LARGE SCALE GENOMIC DNA]</scope>
    <source>
        <strain evidence="7 8">MEB164</strain>
    </source>
</reference>
<dbReference type="Gene3D" id="3.10.290.10">
    <property type="entry name" value="RNA-binding S4 domain"/>
    <property type="match status" value="1"/>
</dbReference>
<gene>
    <name evidence="7" type="ORF">V6U78_05280</name>
</gene>
<dbReference type="Pfam" id="PF01479">
    <property type="entry name" value="S4"/>
    <property type="match status" value="1"/>
</dbReference>
<organism evidence="7 8">
    <name type="scientific">Marinospirillum alkalitolerans</name>
    <dbReference type="NCBI Taxonomy" id="3123374"/>
    <lineage>
        <taxon>Bacteria</taxon>
        <taxon>Pseudomonadati</taxon>
        <taxon>Pseudomonadota</taxon>
        <taxon>Gammaproteobacteria</taxon>
        <taxon>Oceanospirillales</taxon>
        <taxon>Oceanospirillaceae</taxon>
        <taxon>Marinospirillum</taxon>
    </lineage>
</organism>
<feature type="compositionally biased region" description="Basic residues" evidence="5">
    <location>
        <begin position="118"/>
        <end position="133"/>
    </location>
</feature>
<feature type="domain" description="RNA-binding S4" evidence="6">
    <location>
        <begin position="9"/>
        <end position="74"/>
    </location>
</feature>
<dbReference type="RefSeq" id="WP_405338164.1">
    <property type="nucleotide sequence ID" value="NZ_JBANFI010000003.1"/>
</dbReference>
<evidence type="ECO:0000256" key="5">
    <source>
        <dbReference type="SAM" id="MobiDB-lite"/>
    </source>
</evidence>
<dbReference type="EMBL" id="JBANFI010000003">
    <property type="protein sequence ID" value="MFK7160445.1"/>
    <property type="molecule type" value="Genomic_DNA"/>
</dbReference>
<name>A0ABW8PW20_9GAMM</name>
<dbReference type="SUPFAM" id="SSF55174">
    <property type="entry name" value="Alpha-L RNA-binding motif"/>
    <property type="match status" value="1"/>
</dbReference>
<dbReference type="Proteomes" id="UP001621714">
    <property type="component" value="Unassembled WGS sequence"/>
</dbReference>
<evidence type="ECO:0000313" key="7">
    <source>
        <dbReference type="EMBL" id="MFK7160445.1"/>
    </source>
</evidence>
<evidence type="ECO:0000256" key="2">
    <source>
        <dbReference type="ARBA" id="ARBA00022884"/>
    </source>
</evidence>
<comment type="caution">
    <text evidence="7">The sequence shown here is derived from an EMBL/GenBank/DDBJ whole genome shotgun (WGS) entry which is preliminary data.</text>
</comment>
<keyword evidence="8" id="KW-1185">Reference proteome</keyword>
<sequence length="133" mass="14928">MSSTPASAVRLDKWLWAARFYKTRSLAKTAIEKGQVLYQGQRPKVSREVEVGAHLVITQGWDQKEVEVLGLSSQRGPASVAQQLYQETAASQAKRAAVAEQRRLQATGLSAPEQRPDKKSRRQIHRFKRQDAS</sequence>
<proteinExistence type="inferred from homology"/>
<comment type="similarity">
    <text evidence="1 4">Belongs to the HSP15 family.</text>
</comment>
<accession>A0ABW8PW20</accession>
<dbReference type="InterPro" id="IPR025708">
    <property type="entry name" value="HSP15"/>
</dbReference>
<dbReference type="InterPro" id="IPR002942">
    <property type="entry name" value="S4_RNA-bd"/>
</dbReference>
<dbReference type="CDD" id="cd00165">
    <property type="entry name" value="S4"/>
    <property type="match status" value="1"/>
</dbReference>
<evidence type="ECO:0000256" key="3">
    <source>
        <dbReference type="ARBA" id="ARBA00023125"/>
    </source>
</evidence>
<evidence type="ECO:0000256" key="4">
    <source>
        <dbReference type="PIRNR" id="PIRNR016821"/>
    </source>
</evidence>
<keyword evidence="2 4" id="KW-0694">RNA-binding</keyword>
<protein>
    <recommendedName>
        <fullName evidence="4">Heat shock protein 15</fullName>
    </recommendedName>
</protein>
<evidence type="ECO:0000259" key="6">
    <source>
        <dbReference type="SMART" id="SM00363"/>
    </source>
</evidence>
<keyword evidence="3 4" id="KW-0238">DNA-binding</keyword>
<dbReference type="InterPro" id="IPR036986">
    <property type="entry name" value="S4_RNA-bd_sf"/>
</dbReference>
<dbReference type="PIRSF" id="PIRSF016821">
    <property type="entry name" value="HSP15"/>
    <property type="match status" value="1"/>
</dbReference>
<dbReference type="SMART" id="SM00363">
    <property type="entry name" value="S4"/>
    <property type="match status" value="1"/>
</dbReference>
<evidence type="ECO:0000313" key="8">
    <source>
        <dbReference type="Proteomes" id="UP001621714"/>
    </source>
</evidence>
<feature type="region of interest" description="Disordered" evidence="5">
    <location>
        <begin position="101"/>
        <end position="133"/>
    </location>
</feature>